<feature type="compositionally biased region" description="Basic and acidic residues" evidence="1">
    <location>
        <begin position="105"/>
        <end position="115"/>
    </location>
</feature>
<dbReference type="AlphaFoldDB" id="A0AA36A2I8"/>
<evidence type="ECO:0000256" key="1">
    <source>
        <dbReference type="SAM" id="MobiDB-lite"/>
    </source>
</evidence>
<organism evidence="2 3">
    <name type="scientific">Lactuca saligna</name>
    <name type="common">Willowleaf lettuce</name>
    <dbReference type="NCBI Taxonomy" id="75948"/>
    <lineage>
        <taxon>Eukaryota</taxon>
        <taxon>Viridiplantae</taxon>
        <taxon>Streptophyta</taxon>
        <taxon>Embryophyta</taxon>
        <taxon>Tracheophyta</taxon>
        <taxon>Spermatophyta</taxon>
        <taxon>Magnoliopsida</taxon>
        <taxon>eudicotyledons</taxon>
        <taxon>Gunneridae</taxon>
        <taxon>Pentapetalae</taxon>
        <taxon>asterids</taxon>
        <taxon>campanulids</taxon>
        <taxon>Asterales</taxon>
        <taxon>Asteraceae</taxon>
        <taxon>Cichorioideae</taxon>
        <taxon>Cichorieae</taxon>
        <taxon>Lactucinae</taxon>
        <taxon>Lactuca</taxon>
    </lineage>
</organism>
<dbReference type="PANTHER" id="PTHR34835">
    <property type="entry name" value="OS07G0283600 PROTEIN-RELATED"/>
    <property type="match status" value="1"/>
</dbReference>
<keyword evidence="3" id="KW-1185">Reference proteome</keyword>
<dbReference type="PANTHER" id="PTHR34835:SF90">
    <property type="entry name" value="AMINOTRANSFERASE-LIKE PLANT MOBILE DOMAIN-CONTAINING PROTEIN"/>
    <property type="match status" value="1"/>
</dbReference>
<dbReference type="Proteomes" id="UP001177003">
    <property type="component" value="Chromosome 9"/>
</dbReference>
<accession>A0AA36A2I8</accession>
<sequence>MEVEFEGGYAFGNRTRGRMKSEHIHNKYLLMKYKNDPSNPIMIDIDVDASDSIRITPIPTTAKAGVLTQRSRSKPVSTVKPIQNVVSIQGLHSGHSDSIEVLHENRSKQKCDPHSNSHSPVHGYTKSDPHPVISQNKTKSPPLVIAKVVQHQEKKARVDVANPQAIKTKVKVKKLDNRKSKKGVHVGIPAQPRRIRIRTSPKMLFSTMHCLTNGQKEYLSSIGFGQLLNIKVDGSASRIGYYMVNNFDPERMVLNVDRGEIPITRQLINDMLGLPLGNININSLKFTPAEDKTVDLWSAQFNLENDIRPKGVQRAIKRLKDVGLLFKVNFLVLICNTLGQAKSMGTCDLIYLEHVSCDAVTIDRGRPTICFWDVETMRLREEYEIRNGGIGSGELQDPYIPHDGNAENVNSANGSVKEYLSTIESMFNKLVEDNNLLDSKLVKAIERHPLVCDFYEWKAKIRIFHNEASAKYGGGSSTDAGNIEPLSQWWSDNS</sequence>
<feature type="region of interest" description="Disordered" evidence="1">
    <location>
        <begin position="105"/>
        <end position="137"/>
    </location>
</feature>
<evidence type="ECO:0000313" key="3">
    <source>
        <dbReference type="Proteomes" id="UP001177003"/>
    </source>
</evidence>
<name>A0AA36A2I8_LACSI</name>
<gene>
    <name evidence="2" type="ORF">LSALG_LOCUS41181</name>
</gene>
<evidence type="ECO:0000313" key="2">
    <source>
        <dbReference type="EMBL" id="CAI9302704.1"/>
    </source>
</evidence>
<reference evidence="2" key="1">
    <citation type="submission" date="2023-04" db="EMBL/GenBank/DDBJ databases">
        <authorList>
            <person name="Vijverberg K."/>
            <person name="Xiong W."/>
            <person name="Schranz E."/>
        </authorList>
    </citation>
    <scope>NUCLEOTIDE SEQUENCE</scope>
</reference>
<protein>
    <submittedName>
        <fullName evidence="2">Uncharacterized protein</fullName>
    </submittedName>
</protein>
<dbReference type="EMBL" id="OX465085">
    <property type="protein sequence ID" value="CAI9302704.1"/>
    <property type="molecule type" value="Genomic_DNA"/>
</dbReference>
<proteinExistence type="predicted"/>